<dbReference type="RefSeq" id="XP_013904543.1">
    <property type="nucleotide sequence ID" value="XM_014049089.1"/>
</dbReference>
<feature type="non-terminal residue" evidence="1">
    <location>
        <position position="1"/>
    </location>
</feature>
<name>A0A0D2LG40_9CHLO</name>
<feature type="non-terminal residue" evidence="1">
    <location>
        <position position="72"/>
    </location>
</feature>
<reference evidence="1 2" key="1">
    <citation type="journal article" date="2013" name="BMC Genomics">
        <title>Reconstruction of the lipid metabolism for the microalga Monoraphidium neglectum from its genome sequence reveals characteristics suitable for biofuel production.</title>
        <authorList>
            <person name="Bogen C."/>
            <person name="Al-Dilaimi A."/>
            <person name="Albersmeier A."/>
            <person name="Wichmann J."/>
            <person name="Grundmann M."/>
            <person name="Rupp O."/>
            <person name="Lauersen K.J."/>
            <person name="Blifernez-Klassen O."/>
            <person name="Kalinowski J."/>
            <person name="Goesmann A."/>
            <person name="Mussgnug J.H."/>
            <person name="Kruse O."/>
        </authorList>
    </citation>
    <scope>NUCLEOTIDE SEQUENCE [LARGE SCALE GENOMIC DNA]</scope>
    <source>
        <strain evidence="1 2">SAG 48.87</strain>
    </source>
</reference>
<dbReference type="GeneID" id="25735311"/>
<accession>A0A0D2LG40</accession>
<organism evidence="1 2">
    <name type="scientific">Monoraphidium neglectum</name>
    <dbReference type="NCBI Taxonomy" id="145388"/>
    <lineage>
        <taxon>Eukaryota</taxon>
        <taxon>Viridiplantae</taxon>
        <taxon>Chlorophyta</taxon>
        <taxon>core chlorophytes</taxon>
        <taxon>Chlorophyceae</taxon>
        <taxon>CS clade</taxon>
        <taxon>Sphaeropleales</taxon>
        <taxon>Selenastraceae</taxon>
        <taxon>Monoraphidium</taxon>
    </lineage>
</organism>
<dbReference type="KEGG" id="mng:MNEG_2433"/>
<protein>
    <submittedName>
        <fullName evidence="1">Uncharacterized protein</fullName>
    </submittedName>
</protein>
<gene>
    <name evidence="1" type="ORF">MNEG_2433</name>
</gene>
<keyword evidence="2" id="KW-1185">Reference proteome</keyword>
<evidence type="ECO:0000313" key="1">
    <source>
        <dbReference type="EMBL" id="KIZ05524.1"/>
    </source>
</evidence>
<dbReference type="EMBL" id="KK100494">
    <property type="protein sequence ID" value="KIZ05524.1"/>
    <property type="molecule type" value="Genomic_DNA"/>
</dbReference>
<dbReference type="AlphaFoldDB" id="A0A0D2LG40"/>
<sequence>ANLEFHDTSAVLEAAAQSWRPQQLPRVVHQAAHQEAALAFMRLLQRVDVAAEPAGPEEVEVLRWRACRALLE</sequence>
<evidence type="ECO:0000313" key="2">
    <source>
        <dbReference type="Proteomes" id="UP000054498"/>
    </source>
</evidence>
<proteinExistence type="predicted"/>
<dbReference type="Proteomes" id="UP000054498">
    <property type="component" value="Unassembled WGS sequence"/>
</dbReference>